<keyword evidence="7" id="KW-0862">Zinc</keyword>
<dbReference type="GO" id="GO:0043488">
    <property type="term" value="P:regulation of mRNA stability"/>
    <property type="evidence" value="ECO:0007669"/>
    <property type="project" value="InterPro"/>
</dbReference>
<evidence type="ECO:0000256" key="6">
    <source>
        <dbReference type="ARBA" id="ARBA00022771"/>
    </source>
</evidence>
<feature type="compositionally biased region" description="Low complexity" evidence="9">
    <location>
        <begin position="130"/>
        <end position="146"/>
    </location>
</feature>
<keyword evidence="11" id="KW-1185">Reference proteome</keyword>
<dbReference type="GO" id="GO:0005634">
    <property type="term" value="C:nucleus"/>
    <property type="evidence" value="ECO:0007669"/>
    <property type="project" value="UniProtKB-SubCell"/>
</dbReference>
<dbReference type="Gene3D" id="1.20.1390.10">
    <property type="entry name" value="PWI domain"/>
    <property type="match status" value="1"/>
</dbReference>
<organism evidence="10 11">
    <name type="scientific">Lymnaea stagnalis</name>
    <name type="common">Great pond snail</name>
    <name type="synonym">Helix stagnalis</name>
    <dbReference type="NCBI Taxonomy" id="6523"/>
    <lineage>
        <taxon>Eukaryota</taxon>
        <taxon>Metazoa</taxon>
        <taxon>Spiralia</taxon>
        <taxon>Lophotrochozoa</taxon>
        <taxon>Mollusca</taxon>
        <taxon>Gastropoda</taxon>
        <taxon>Heterobranchia</taxon>
        <taxon>Euthyneura</taxon>
        <taxon>Panpulmonata</taxon>
        <taxon>Hygrophila</taxon>
        <taxon>Lymnaeoidea</taxon>
        <taxon>Lymnaeidae</taxon>
        <taxon>Lymnaea</taxon>
    </lineage>
</organism>
<evidence type="ECO:0000313" key="10">
    <source>
        <dbReference type="EMBL" id="CAL1530432.1"/>
    </source>
</evidence>
<evidence type="ECO:0000256" key="1">
    <source>
        <dbReference type="ARBA" id="ARBA00004123"/>
    </source>
</evidence>
<feature type="compositionally biased region" description="Polar residues" evidence="9">
    <location>
        <begin position="815"/>
        <end position="824"/>
    </location>
</feature>
<feature type="compositionally biased region" description="Basic and acidic residues" evidence="9">
    <location>
        <begin position="523"/>
        <end position="545"/>
    </location>
</feature>
<feature type="compositionally biased region" description="Basic and acidic residues" evidence="9">
    <location>
        <begin position="109"/>
        <end position="128"/>
    </location>
</feature>
<dbReference type="AlphaFoldDB" id="A0AAV2HB00"/>
<keyword evidence="6" id="KW-0863">Zinc-finger</keyword>
<feature type="region of interest" description="Disordered" evidence="9">
    <location>
        <begin position="342"/>
        <end position="545"/>
    </location>
</feature>
<evidence type="ECO:0000256" key="2">
    <source>
        <dbReference type="ARBA" id="ARBA00008423"/>
    </source>
</evidence>
<comment type="subcellular location">
    <subcellularLocation>
        <location evidence="1">Nucleus</location>
    </subcellularLocation>
</comment>
<evidence type="ECO:0000256" key="4">
    <source>
        <dbReference type="ARBA" id="ARBA00022723"/>
    </source>
</evidence>
<proteinExistence type="inferred from homology"/>
<evidence type="ECO:0000313" key="11">
    <source>
        <dbReference type="Proteomes" id="UP001497497"/>
    </source>
</evidence>
<sequence>MEVSTEISQKIRSAIKAKLMELGAYVDDELPDYIMVMVANKKSRAQMSGDLALFLGTNTDAFTEWLHGLLGKLQTITVESGEKGKIKGGKDRKKDKKDGSKEKKKLKKRSSDSTSKRKSSIDKNEQNQKSESLSGSLVESVTQSSVLKEDSSSSVTKDLSHGYDVSATTTISPNVDVEMDHQKNNQEDVEDVRQLLVTGTQADELAEELETTEAEVERSKALTSGKNKIAYAKEKELVTRLVSHSSSSTKSKSRSPSPEKLDAGSRKRKIPISVVASVSRKCDNEEEYDPYNPAVGSVASVVKVTARKSSVPASLQANRALLMKAMSDAEKSIAVKRKIAVTRPISRGDSPAEVYSPKRKKSDPTRDEESPPPYFPSRKEASSRRSSGQHLEQRTLSRNDARHTLSRDDRRELISRSRREELLRTIGIDRSKSHKSDASKSPEKNREHSDKNAQYERRVRSDRNVGEVKNFHITTRVVSPQSKKTVVVNQSSNPAVEQRCSVTSRLGKVVVERKTTPEPGDDREDRKPKDAQSSKIRTDHRDARHDIKSRAAHLKSEHIAPKKSSARVISRLGKEAVQKQCEAAVMSVNSSRVVDKAKSNASPDSRVVCCDESGSGDEEEDLIKDRNITIAHESTDSRRHKVEDDDPEDLAEMIADDLEPELLDSREEFTLDLEDEDDITNVVGDLDAEEMEEESVAPEKADEGKPGTRFIVTLDGVDERQFDPADAVLYDKLGQPLSELASGSLPLQNLEQNEKLYLDLLAQTRPLPQSPLQQTIHPLTRGNKLQPPKIQTFSINLKDSDDEHEDKEMKPFTVKDTSYDQPMA</sequence>
<dbReference type="InterPro" id="IPR040366">
    <property type="entry name" value="Nab2/ZC3H14"/>
</dbReference>
<dbReference type="PANTHER" id="PTHR14738">
    <property type="entry name" value="ZINC FINGER CCCH DOMAIN-CONTAINING PROTEIN 14"/>
    <property type="match status" value="1"/>
</dbReference>
<reference evidence="10 11" key="1">
    <citation type="submission" date="2024-04" db="EMBL/GenBank/DDBJ databases">
        <authorList>
            <consortium name="Genoscope - CEA"/>
            <person name="William W."/>
        </authorList>
    </citation>
    <scope>NUCLEOTIDE SEQUENCE [LARGE SCALE GENOMIC DNA]</scope>
</reference>
<feature type="region of interest" description="Disordered" evidence="9">
    <location>
        <begin position="83"/>
        <end position="188"/>
    </location>
</feature>
<dbReference type="Proteomes" id="UP001497497">
    <property type="component" value="Unassembled WGS sequence"/>
</dbReference>
<evidence type="ECO:0000256" key="7">
    <source>
        <dbReference type="ARBA" id="ARBA00022833"/>
    </source>
</evidence>
<evidence type="ECO:0000256" key="9">
    <source>
        <dbReference type="SAM" id="MobiDB-lite"/>
    </source>
</evidence>
<comment type="caution">
    <text evidence="10">The sequence shown here is derived from an EMBL/GenBank/DDBJ whole genome shotgun (WGS) entry which is preliminary data.</text>
</comment>
<dbReference type="GO" id="GO:0005737">
    <property type="term" value="C:cytoplasm"/>
    <property type="evidence" value="ECO:0007669"/>
    <property type="project" value="TreeGrafter"/>
</dbReference>
<feature type="compositionally biased region" description="Basic and acidic residues" evidence="9">
    <location>
        <begin position="391"/>
        <end position="470"/>
    </location>
</feature>
<evidence type="ECO:0000256" key="5">
    <source>
        <dbReference type="ARBA" id="ARBA00022737"/>
    </source>
</evidence>
<protein>
    <recommendedName>
        <fullName evidence="3">Zinc finger CCCH domain-containing protein 14</fullName>
    </recommendedName>
</protein>
<feature type="region of interest" description="Disordered" evidence="9">
    <location>
        <begin position="595"/>
        <end position="619"/>
    </location>
</feature>
<comment type="similarity">
    <text evidence="2">Belongs to the ZC3H14 family.</text>
</comment>
<dbReference type="GO" id="GO:0008270">
    <property type="term" value="F:zinc ion binding"/>
    <property type="evidence" value="ECO:0007669"/>
    <property type="project" value="UniProtKB-KW"/>
</dbReference>
<name>A0AAV2HB00_LYMST</name>
<gene>
    <name evidence="10" type="ORF">GSLYS_00004563001</name>
</gene>
<evidence type="ECO:0000256" key="3">
    <source>
        <dbReference type="ARBA" id="ARBA00015071"/>
    </source>
</evidence>
<keyword evidence="5" id="KW-0677">Repeat</keyword>
<feature type="compositionally biased region" description="Polar residues" evidence="9">
    <location>
        <begin position="472"/>
        <end position="504"/>
    </location>
</feature>
<feature type="compositionally biased region" description="Low complexity" evidence="9">
    <location>
        <begin position="240"/>
        <end position="256"/>
    </location>
</feature>
<dbReference type="PANTHER" id="PTHR14738:SF29">
    <property type="entry name" value="ZINC FINGER CCCH DOMAIN-CONTAINING PROTEIN 14"/>
    <property type="match status" value="1"/>
</dbReference>
<dbReference type="EMBL" id="CAXITT010000069">
    <property type="protein sequence ID" value="CAL1530432.1"/>
    <property type="molecule type" value="Genomic_DNA"/>
</dbReference>
<feature type="region of interest" description="Disordered" evidence="9">
    <location>
        <begin position="794"/>
        <end position="824"/>
    </location>
</feature>
<evidence type="ECO:0000256" key="8">
    <source>
        <dbReference type="ARBA" id="ARBA00023242"/>
    </source>
</evidence>
<feature type="compositionally biased region" description="Basic and acidic residues" evidence="9">
    <location>
        <begin position="798"/>
        <end position="810"/>
    </location>
</feature>
<dbReference type="GO" id="GO:0008143">
    <property type="term" value="F:poly(A) binding"/>
    <property type="evidence" value="ECO:0007669"/>
    <property type="project" value="InterPro"/>
</dbReference>
<feature type="non-terminal residue" evidence="10">
    <location>
        <position position="824"/>
    </location>
</feature>
<keyword evidence="4" id="KW-0479">Metal-binding</keyword>
<keyword evidence="8" id="KW-0539">Nucleus</keyword>
<accession>A0AAV2HB00</accession>
<feature type="region of interest" description="Disordered" evidence="9">
    <location>
        <begin position="240"/>
        <end position="269"/>
    </location>
</feature>